<dbReference type="Proteomes" id="UP000800040">
    <property type="component" value="Unassembled WGS sequence"/>
</dbReference>
<organism evidence="3 4">
    <name type="scientific">Decorospora gaudefroyi</name>
    <dbReference type="NCBI Taxonomy" id="184978"/>
    <lineage>
        <taxon>Eukaryota</taxon>
        <taxon>Fungi</taxon>
        <taxon>Dikarya</taxon>
        <taxon>Ascomycota</taxon>
        <taxon>Pezizomycotina</taxon>
        <taxon>Dothideomycetes</taxon>
        <taxon>Pleosporomycetidae</taxon>
        <taxon>Pleosporales</taxon>
        <taxon>Pleosporineae</taxon>
        <taxon>Pleosporaceae</taxon>
        <taxon>Decorospora</taxon>
    </lineage>
</organism>
<evidence type="ECO:0000313" key="3">
    <source>
        <dbReference type="EMBL" id="KAF1830626.1"/>
    </source>
</evidence>
<feature type="transmembrane region" description="Helical" evidence="2">
    <location>
        <begin position="136"/>
        <end position="160"/>
    </location>
</feature>
<sequence>MISELRKRVDDCPAGGVFYFCNGFRGCCTIDPCNPGSTCPADKDLTPGRSSAAVSKTSTASSSRVITTPTPISTTTSSSSASTTSSTDASGSPSFTPSIVEPTAFKTVTQSISGTTTTTIPTATPAPSNPANSTPIAAIVGAVLGTIVLIVLLLSIFFCMRKKRRTKVYKAPAYPSPLVGSDMTPQLSSKASSQFQQKIAALYSAESMTERCDPQQLDGREISRYERHRHGSIGRFAELPAEPLPWPGNSGNR</sequence>
<feature type="compositionally biased region" description="Low complexity" evidence="1">
    <location>
        <begin position="49"/>
        <end position="96"/>
    </location>
</feature>
<dbReference type="OrthoDB" id="3692311at2759"/>
<feature type="region of interest" description="Disordered" evidence="1">
    <location>
        <begin position="45"/>
        <end position="98"/>
    </location>
</feature>
<gene>
    <name evidence="3" type="ORF">BDW02DRAFT_91878</name>
</gene>
<name>A0A6A5K3H3_9PLEO</name>
<evidence type="ECO:0000256" key="2">
    <source>
        <dbReference type="SAM" id="Phobius"/>
    </source>
</evidence>
<reference evidence="3" key="1">
    <citation type="submission" date="2020-01" db="EMBL/GenBank/DDBJ databases">
        <authorList>
            <consortium name="DOE Joint Genome Institute"/>
            <person name="Haridas S."/>
            <person name="Albert R."/>
            <person name="Binder M."/>
            <person name="Bloem J."/>
            <person name="Labutti K."/>
            <person name="Salamov A."/>
            <person name="Andreopoulos B."/>
            <person name="Baker S.E."/>
            <person name="Barry K."/>
            <person name="Bills G."/>
            <person name="Bluhm B.H."/>
            <person name="Cannon C."/>
            <person name="Castanera R."/>
            <person name="Culley D.E."/>
            <person name="Daum C."/>
            <person name="Ezra D."/>
            <person name="Gonzalez J.B."/>
            <person name="Henrissat B."/>
            <person name="Kuo A."/>
            <person name="Liang C."/>
            <person name="Lipzen A."/>
            <person name="Lutzoni F."/>
            <person name="Magnuson J."/>
            <person name="Mondo S."/>
            <person name="Nolan M."/>
            <person name="Ohm R."/>
            <person name="Pangilinan J."/>
            <person name="Park H.-J."/>
            <person name="Ramirez L."/>
            <person name="Alfaro M."/>
            <person name="Sun H."/>
            <person name="Tritt A."/>
            <person name="Yoshinaga Y."/>
            <person name="Zwiers L.-H."/>
            <person name="Turgeon B.G."/>
            <person name="Goodwin S.B."/>
            <person name="Spatafora J.W."/>
            <person name="Crous P.W."/>
            <person name="Grigoriev I.V."/>
        </authorList>
    </citation>
    <scope>NUCLEOTIDE SEQUENCE</scope>
    <source>
        <strain evidence="3">P77</strain>
    </source>
</reference>
<keyword evidence="2" id="KW-0472">Membrane</keyword>
<proteinExistence type="predicted"/>
<keyword evidence="4" id="KW-1185">Reference proteome</keyword>
<accession>A0A6A5K3H3</accession>
<evidence type="ECO:0008006" key="5">
    <source>
        <dbReference type="Google" id="ProtNLM"/>
    </source>
</evidence>
<dbReference type="AlphaFoldDB" id="A0A6A5K3H3"/>
<keyword evidence="2" id="KW-0812">Transmembrane</keyword>
<protein>
    <recommendedName>
        <fullName evidence="5">Mid2 domain-containing protein</fullName>
    </recommendedName>
</protein>
<keyword evidence="2" id="KW-1133">Transmembrane helix</keyword>
<evidence type="ECO:0000256" key="1">
    <source>
        <dbReference type="SAM" id="MobiDB-lite"/>
    </source>
</evidence>
<evidence type="ECO:0000313" key="4">
    <source>
        <dbReference type="Proteomes" id="UP000800040"/>
    </source>
</evidence>
<dbReference type="EMBL" id="ML975389">
    <property type="protein sequence ID" value="KAF1830626.1"/>
    <property type="molecule type" value="Genomic_DNA"/>
</dbReference>